<keyword evidence="4" id="KW-1185">Reference proteome</keyword>
<comment type="function">
    <text evidence="2">Converts GTP to 7,8-dihydroneopterin triphosphate.</text>
</comment>
<evidence type="ECO:0000313" key="3">
    <source>
        <dbReference type="EMBL" id="SDD07171.1"/>
    </source>
</evidence>
<dbReference type="EC" id="3.5.4.16" evidence="2"/>
<dbReference type="AlphaFoldDB" id="A0A1G6RRW9"/>
<protein>
    <recommendedName>
        <fullName evidence="2">GTP cyclohydrolase FolE2</fullName>
        <ecNumber evidence="2">3.5.4.16</ecNumber>
    </recommendedName>
</protein>
<sequence>MTDYEETPVSPPIADNTVRAMPDIASEAKPAVAGVLDWVGMGQIEVPVSVANAEGQTVTSGARVTAFVNLKRPDVRGIHMSRLYLHVDKTLSNEALSPTSLRRLLKDFLESHADLSDRAFVRVEFEHLVRRRALKSDNSGWKSYPCVITGLMEHGQFQVELSVQIPYSSTCPCSAALARQLIQEQFQTDFPAGAGIDRESVLAWLGTERGIRATPHSQRSTAEVRVRLLPSFANFPIIDVIDRIEDALKTPVQSAVKREDEQAFALLNGENLMFCEDAARRMQAALNADERIADFWVRASHYESLHPHNAVAVAVKGVPGGYASGLDWIARLSDHH</sequence>
<dbReference type="Gene3D" id="3.10.270.10">
    <property type="entry name" value="Urate Oxidase"/>
    <property type="match status" value="1"/>
</dbReference>
<dbReference type="HAMAP" id="MF_01527_B">
    <property type="entry name" value="GTP_cyclohydrol_B"/>
    <property type="match status" value="1"/>
</dbReference>
<dbReference type="InterPro" id="IPR003801">
    <property type="entry name" value="GTP_cyclohydrolase_FolE2/MptA"/>
</dbReference>
<evidence type="ECO:0000256" key="1">
    <source>
        <dbReference type="ARBA" id="ARBA00022801"/>
    </source>
</evidence>
<comment type="pathway">
    <text evidence="2">Cofactor biosynthesis; 7,8-dihydroneopterin triphosphate biosynthesis; 7,8-dihydroneopterin triphosphate from GTP: step 1/1.</text>
</comment>
<name>A0A1G6RRW9_9GAMM</name>
<dbReference type="InterPro" id="IPR022838">
    <property type="entry name" value="GTP_cyclohydrolase_FolE2"/>
</dbReference>
<keyword evidence="1 2" id="KW-0378">Hydrolase</keyword>
<proteinExistence type="inferred from homology"/>
<accession>A0A1G6RRW9</accession>
<dbReference type="PANTHER" id="PTHR36445:SF1">
    <property type="entry name" value="GTP CYCLOHYDROLASE MPTA"/>
    <property type="match status" value="1"/>
</dbReference>
<evidence type="ECO:0000313" key="4">
    <source>
        <dbReference type="Proteomes" id="UP000199603"/>
    </source>
</evidence>
<dbReference type="EMBL" id="FNAG01000001">
    <property type="protein sequence ID" value="SDD07171.1"/>
    <property type="molecule type" value="Genomic_DNA"/>
</dbReference>
<dbReference type="NCBIfam" id="NF010200">
    <property type="entry name" value="PRK13674.1-1"/>
    <property type="match status" value="1"/>
</dbReference>
<dbReference type="STRING" id="265719.SAMN04488509_10157"/>
<dbReference type="PANTHER" id="PTHR36445">
    <property type="entry name" value="GTP CYCLOHYDROLASE MPTA"/>
    <property type="match status" value="1"/>
</dbReference>
<evidence type="ECO:0000256" key="2">
    <source>
        <dbReference type="HAMAP-Rule" id="MF_01527"/>
    </source>
</evidence>
<dbReference type="GO" id="GO:0046654">
    <property type="term" value="P:tetrahydrofolate biosynthetic process"/>
    <property type="evidence" value="ECO:0007669"/>
    <property type="project" value="UniProtKB-UniRule"/>
</dbReference>
<dbReference type="Pfam" id="PF02649">
    <property type="entry name" value="GCHY-1"/>
    <property type="match status" value="1"/>
</dbReference>
<comment type="similarity">
    <text evidence="2">Belongs to the GTP cyclohydrolase IV family.</text>
</comment>
<feature type="site" description="May be catalytically important" evidence="2">
    <location>
        <position position="171"/>
    </location>
</feature>
<comment type="catalytic activity">
    <reaction evidence="2">
        <text>GTP + H2O = 7,8-dihydroneopterin 3'-triphosphate + formate + H(+)</text>
        <dbReference type="Rhea" id="RHEA:17473"/>
        <dbReference type="ChEBI" id="CHEBI:15377"/>
        <dbReference type="ChEBI" id="CHEBI:15378"/>
        <dbReference type="ChEBI" id="CHEBI:15740"/>
        <dbReference type="ChEBI" id="CHEBI:37565"/>
        <dbReference type="ChEBI" id="CHEBI:58462"/>
        <dbReference type="EC" id="3.5.4.16"/>
    </reaction>
</comment>
<dbReference type="Proteomes" id="UP000199603">
    <property type="component" value="Unassembled WGS sequence"/>
</dbReference>
<reference evidence="3 4" key="1">
    <citation type="submission" date="2016-10" db="EMBL/GenBank/DDBJ databases">
        <authorList>
            <person name="de Groot N.N."/>
        </authorList>
    </citation>
    <scope>NUCLEOTIDE SEQUENCE [LARGE SCALE GENOMIC DNA]</scope>
    <source>
        <strain evidence="3 4">DSM 16957</strain>
    </source>
</reference>
<gene>
    <name evidence="2" type="primary">folE2</name>
    <name evidence="3" type="ORF">SAMN04488509_10157</name>
</gene>
<organism evidence="3 4">
    <name type="scientific">Aquimonas voraii</name>
    <dbReference type="NCBI Taxonomy" id="265719"/>
    <lineage>
        <taxon>Bacteria</taxon>
        <taxon>Pseudomonadati</taxon>
        <taxon>Pseudomonadota</taxon>
        <taxon>Gammaproteobacteria</taxon>
        <taxon>Lysobacterales</taxon>
        <taxon>Lysobacteraceae</taxon>
        <taxon>Aquimonas</taxon>
    </lineage>
</organism>
<dbReference type="UniPathway" id="UPA00848">
    <property type="reaction ID" value="UER00151"/>
</dbReference>
<dbReference type="GO" id="GO:0003934">
    <property type="term" value="F:GTP cyclohydrolase I activity"/>
    <property type="evidence" value="ECO:0007669"/>
    <property type="project" value="UniProtKB-UniRule"/>
</dbReference>